<gene>
    <name evidence="2" type="ORF">PoB_006600700</name>
</gene>
<evidence type="ECO:0000256" key="1">
    <source>
        <dbReference type="SAM" id="MobiDB-lite"/>
    </source>
</evidence>
<name>A0AAV4D5T5_9GAST</name>
<feature type="compositionally biased region" description="Basic and acidic residues" evidence="1">
    <location>
        <begin position="116"/>
        <end position="137"/>
    </location>
</feature>
<comment type="caution">
    <text evidence="2">The sequence shown here is derived from an EMBL/GenBank/DDBJ whole genome shotgun (WGS) entry which is preliminary data.</text>
</comment>
<dbReference type="EMBL" id="BLXT01007498">
    <property type="protein sequence ID" value="GFO39502.1"/>
    <property type="molecule type" value="Genomic_DNA"/>
</dbReference>
<feature type="compositionally biased region" description="Basic and acidic residues" evidence="1">
    <location>
        <begin position="61"/>
        <end position="103"/>
    </location>
</feature>
<evidence type="ECO:0000313" key="3">
    <source>
        <dbReference type="Proteomes" id="UP000735302"/>
    </source>
</evidence>
<feature type="region of interest" description="Disordered" evidence="1">
    <location>
        <begin position="46"/>
        <end position="139"/>
    </location>
</feature>
<dbReference type="Proteomes" id="UP000735302">
    <property type="component" value="Unassembled WGS sequence"/>
</dbReference>
<reference evidence="2 3" key="1">
    <citation type="journal article" date="2021" name="Elife">
        <title>Chloroplast acquisition without the gene transfer in kleptoplastic sea slugs, Plakobranchus ocellatus.</title>
        <authorList>
            <person name="Maeda T."/>
            <person name="Takahashi S."/>
            <person name="Yoshida T."/>
            <person name="Shimamura S."/>
            <person name="Takaki Y."/>
            <person name="Nagai Y."/>
            <person name="Toyoda A."/>
            <person name="Suzuki Y."/>
            <person name="Arimoto A."/>
            <person name="Ishii H."/>
            <person name="Satoh N."/>
            <person name="Nishiyama T."/>
            <person name="Hasebe M."/>
            <person name="Maruyama T."/>
            <person name="Minagawa J."/>
            <person name="Obokata J."/>
            <person name="Shigenobu S."/>
        </authorList>
    </citation>
    <scope>NUCLEOTIDE SEQUENCE [LARGE SCALE GENOMIC DNA]</scope>
</reference>
<keyword evidence="3" id="KW-1185">Reference proteome</keyword>
<accession>A0AAV4D5T5</accession>
<sequence>MVLKFCTGCADREAGLHAANMRPESLDEATMYILQYQFNHAAVYGRKEDRSPEAAVRSVRSRRDYSKERSPPRREYRGRDATPVRNRAERPQNPRESWGEWRDYSPLQNRPPFKSPQERREVTPPGRSREAEPHQPELKNLLESMMAGLESRLRRMMDDKLSNFASRI</sequence>
<evidence type="ECO:0000313" key="2">
    <source>
        <dbReference type="EMBL" id="GFO39502.1"/>
    </source>
</evidence>
<proteinExistence type="predicted"/>
<dbReference type="AlphaFoldDB" id="A0AAV4D5T5"/>
<organism evidence="2 3">
    <name type="scientific">Plakobranchus ocellatus</name>
    <dbReference type="NCBI Taxonomy" id="259542"/>
    <lineage>
        <taxon>Eukaryota</taxon>
        <taxon>Metazoa</taxon>
        <taxon>Spiralia</taxon>
        <taxon>Lophotrochozoa</taxon>
        <taxon>Mollusca</taxon>
        <taxon>Gastropoda</taxon>
        <taxon>Heterobranchia</taxon>
        <taxon>Euthyneura</taxon>
        <taxon>Panpulmonata</taxon>
        <taxon>Sacoglossa</taxon>
        <taxon>Placobranchoidea</taxon>
        <taxon>Plakobranchidae</taxon>
        <taxon>Plakobranchus</taxon>
    </lineage>
</organism>
<protein>
    <submittedName>
        <fullName evidence="2">Uncharacterized protein</fullName>
    </submittedName>
</protein>